<accession>A0ABQ5TIQ4</accession>
<comment type="caution">
    <text evidence="6">The sequence shown here is derived from an EMBL/GenBank/DDBJ whole genome shotgun (WGS) entry which is preliminary data.</text>
</comment>
<evidence type="ECO:0000256" key="2">
    <source>
        <dbReference type="ARBA" id="ARBA00009410"/>
    </source>
</evidence>
<feature type="domain" description="FAD dependent oxidoreductase" evidence="5">
    <location>
        <begin position="4"/>
        <end position="353"/>
    </location>
</feature>
<sequence>MSEKVIVIGGGIVGASTAYYLAKNGASVTLVDRNDQGQATAAAAGIICPWISQRRNKAWYHLAKSGAALYTNLIAELESLGETNTGYEKVGAISLHTEANKLEGMVERATKRKETAPEIGEITTLNEIETVNRVPVIQEGYQSVYISGAARVNGQELLQALKRGATLKGVNILQGDASLSIEGNQIKGVHVDNQYTIHADKVILANGAWMSELVKPFGIDLQVFPQRAQITHVKLPGIETAKWPVIMPPGNQYMLSLPDNRIVLGSTYEDNVGFDYRITAGKVHEILDKALNVAPGLENSTVIETRVGFRPFTPGSLPIVGPLHQIKGVYLANGLGGTGLTMGPFVGQQLAKLVLGEPLDIELENYDVSKVIASQ</sequence>
<evidence type="ECO:0000256" key="1">
    <source>
        <dbReference type="ARBA" id="ARBA00001974"/>
    </source>
</evidence>
<dbReference type="RefSeq" id="WP_077596194.1">
    <property type="nucleotide sequence ID" value="NZ_BSKO01000001.1"/>
</dbReference>
<comment type="cofactor">
    <cofactor evidence="1">
        <name>FAD</name>
        <dbReference type="ChEBI" id="CHEBI:57692"/>
    </cofactor>
</comment>
<dbReference type="PANTHER" id="PTHR13847:SF286">
    <property type="entry name" value="D-AMINO ACID DEHYDROGENASE"/>
    <property type="match status" value="1"/>
</dbReference>
<gene>
    <name evidence="6" type="ORF">MACH08_12480</name>
</gene>
<evidence type="ECO:0000256" key="3">
    <source>
        <dbReference type="ARBA" id="ARBA00022630"/>
    </source>
</evidence>
<dbReference type="Proteomes" id="UP001275436">
    <property type="component" value="Unassembled WGS sequence"/>
</dbReference>
<name>A0ABQ5TIQ4_9BACI</name>
<dbReference type="SUPFAM" id="SSF51905">
    <property type="entry name" value="FAD/NAD(P)-binding domain"/>
    <property type="match status" value="1"/>
</dbReference>
<dbReference type="Gene3D" id="3.30.9.10">
    <property type="entry name" value="D-Amino Acid Oxidase, subunit A, domain 2"/>
    <property type="match status" value="1"/>
</dbReference>
<reference evidence="6 7" key="1">
    <citation type="submission" date="2023-02" db="EMBL/GenBank/DDBJ databases">
        <title>Oceanobacillus kimchii IFOP_LL358 isolated form Alexandrium catenella lab strain.</title>
        <authorList>
            <person name="Gajardo G."/>
            <person name="Ueki S."/>
            <person name="Maruyama F."/>
        </authorList>
    </citation>
    <scope>NUCLEOTIDE SEQUENCE [LARGE SCALE GENOMIC DNA]</scope>
    <source>
        <strain evidence="6 7">IFOP_LL358</strain>
    </source>
</reference>
<keyword evidence="4" id="KW-0560">Oxidoreductase</keyword>
<dbReference type="InterPro" id="IPR006076">
    <property type="entry name" value="FAD-dep_OxRdtase"/>
</dbReference>
<dbReference type="InterPro" id="IPR036188">
    <property type="entry name" value="FAD/NAD-bd_sf"/>
</dbReference>
<evidence type="ECO:0000256" key="4">
    <source>
        <dbReference type="ARBA" id="ARBA00023002"/>
    </source>
</evidence>
<dbReference type="EMBL" id="BSKO01000001">
    <property type="protein sequence ID" value="GLO65464.1"/>
    <property type="molecule type" value="Genomic_DNA"/>
</dbReference>
<protein>
    <submittedName>
        <fullName evidence="6">Oxidoreductase</fullName>
    </submittedName>
</protein>
<comment type="similarity">
    <text evidence="2">Belongs to the DadA oxidoreductase family.</text>
</comment>
<evidence type="ECO:0000313" key="7">
    <source>
        <dbReference type="Proteomes" id="UP001275436"/>
    </source>
</evidence>
<evidence type="ECO:0000259" key="5">
    <source>
        <dbReference type="Pfam" id="PF01266"/>
    </source>
</evidence>
<dbReference type="SUPFAM" id="SSF54373">
    <property type="entry name" value="FAD-linked reductases, C-terminal domain"/>
    <property type="match status" value="1"/>
</dbReference>
<dbReference type="Gene3D" id="3.50.50.60">
    <property type="entry name" value="FAD/NAD(P)-binding domain"/>
    <property type="match status" value="1"/>
</dbReference>
<keyword evidence="3" id="KW-0285">Flavoprotein</keyword>
<dbReference type="PANTHER" id="PTHR13847">
    <property type="entry name" value="SARCOSINE DEHYDROGENASE-RELATED"/>
    <property type="match status" value="1"/>
</dbReference>
<proteinExistence type="inferred from homology"/>
<organism evidence="6 7">
    <name type="scientific">Oceanobacillus kimchii</name>
    <dbReference type="NCBI Taxonomy" id="746691"/>
    <lineage>
        <taxon>Bacteria</taxon>
        <taxon>Bacillati</taxon>
        <taxon>Bacillota</taxon>
        <taxon>Bacilli</taxon>
        <taxon>Bacillales</taxon>
        <taxon>Bacillaceae</taxon>
        <taxon>Oceanobacillus</taxon>
    </lineage>
</organism>
<dbReference type="Pfam" id="PF01266">
    <property type="entry name" value="DAO"/>
    <property type="match status" value="1"/>
</dbReference>
<evidence type="ECO:0000313" key="6">
    <source>
        <dbReference type="EMBL" id="GLO65464.1"/>
    </source>
</evidence>
<keyword evidence="7" id="KW-1185">Reference proteome</keyword>